<gene>
    <name evidence="2" type="ORF">NKR23_g4254</name>
</gene>
<dbReference type="Pfam" id="PF13577">
    <property type="entry name" value="SnoaL_4"/>
    <property type="match status" value="1"/>
</dbReference>
<proteinExistence type="predicted"/>
<feature type="domain" description="SnoaL-like" evidence="1">
    <location>
        <begin position="15"/>
        <end position="70"/>
    </location>
</feature>
<evidence type="ECO:0000259" key="1">
    <source>
        <dbReference type="Pfam" id="PF13577"/>
    </source>
</evidence>
<protein>
    <recommendedName>
        <fullName evidence="1">SnoaL-like domain-containing protein</fullName>
    </recommendedName>
</protein>
<dbReference type="InterPro" id="IPR037401">
    <property type="entry name" value="SnoaL-like"/>
</dbReference>
<comment type="caution">
    <text evidence="2">The sequence shown here is derived from an EMBL/GenBank/DDBJ whole genome shotgun (WGS) entry which is preliminary data.</text>
</comment>
<dbReference type="Proteomes" id="UP001174694">
    <property type="component" value="Unassembled WGS sequence"/>
</dbReference>
<evidence type="ECO:0000313" key="2">
    <source>
        <dbReference type="EMBL" id="KAJ9149435.1"/>
    </source>
</evidence>
<dbReference type="AlphaFoldDB" id="A0AA38S502"/>
<name>A0AA38S502_9PEZI</name>
<evidence type="ECO:0000313" key="3">
    <source>
        <dbReference type="Proteomes" id="UP001174694"/>
    </source>
</evidence>
<accession>A0AA38S502</accession>
<dbReference type="InterPro" id="IPR032710">
    <property type="entry name" value="NTF2-like_dom_sf"/>
</dbReference>
<dbReference type="EMBL" id="JANBVO010000010">
    <property type="protein sequence ID" value="KAJ9149435.1"/>
    <property type="molecule type" value="Genomic_DNA"/>
</dbReference>
<dbReference type="SUPFAM" id="SSF54427">
    <property type="entry name" value="NTF2-like"/>
    <property type="match status" value="1"/>
</dbReference>
<reference evidence="2" key="1">
    <citation type="submission" date="2022-07" db="EMBL/GenBank/DDBJ databases">
        <title>Fungi with potential for degradation of polypropylene.</title>
        <authorList>
            <person name="Gostincar C."/>
        </authorList>
    </citation>
    <scope>NUCLEOTIDE SEQUENCE</scope>
    <source>
        <strain evidence="2">EXF-13308</strain>
    </source>
</reference>
<dbReference type="Gene3D" id="3.10.450.50">
    <property type="match status" value="1"/>
</dbReference>
<organism evidence="2 3">
    <name type="scientific">Pleurostoma richardsiae</name>
    <dbReference type="NCBI Taxonomy" id="41990"/>
    <lineage>
        <taxon>Eukaryota</taxon>
        <taxon>Fungi</taxon>
        <taxon>Dikarya</taxon>
        <taxon>Ascomycota</taxon>
        <taxon>Pezizomycotina</taxon>
        <taxon>Sordariomycetes</taxon>
        <taxon>Sordariomycetidae</taxon>
        <taxon>Calosphaeriales</taxon>
        <taxon>Pleurostomataceae</taxon>
        <taxon>Pleurostoma</taxon>
    </lineage>
</organism>
<keyword evidence="3" id="KW-1185">Reference proteome</keyword>
<sequence>MPSLPTTRDEAEGWVRNFHRVCDTLEASLLDTVFARDATLQFGNYPVINGVEGIKALLGRQFALLEEMHHKFRYGDVVGDRVYHACTISYLIKGDTKENEIEIPAAAIHHVVTEGEEKGLIKRFEVFIDNAPVVQRMALFAPK</sequence>